<evidence type="ECO:0000313" key="3">
    <source>
        <dbReference type="EMBL" id="KIN05366.1"/>
    </source>
</evidence>
<protein>
    <recommendedName>
        <fullName evidence="2">Prion-inhibition and propagation HeLo domain-containing protein</fullName>
    </recommendedName>
</protein>
<name>A0A0C3HAT9_OIDMZ</name>
<dbReference type="InterPro" id="IPR029498">
    <property type="entry name" value="HeLo_dom"/>
</dbReference>
<feature type="region of interest" description="Disordered" evidence="1">
    <location>
        <begin position="270"/>
        <end position="298"/>
    </location>
</feature>
<dbReference type="InterPro" id="IPR038305">
    <property type="entry name" value="HeLo_sf"/>
</dbReference>
<keyword evidence="4" id="KW-1185">Reference proteome</keyword>
<sequence length="298" mass="33281">MAEAIGLVVGFVGLAGLFSTCVDCFKLVQVYDSRSADYEILQTMLDNQQFHFMAWGKACGFMDPDRMNSRFNDAVSDLRNERIEETMEGIKSLLTNGDHLKEKYGLKHFHGLSSEIYSLYRTRIEEETDAVTPEIRITHVPSSEWRKLKPRAGILPWLKVLVIMTNSPATAFETPDDIRPLSQASPLDGDPESVVRGKSIRLAINSRTLLNILKKISGFNVSPKNNVLVYPFKPLLVCYTSLRRYVDGTKDKLEKLGRLNDYQSTGLTVEYGPNGSNRAGNDVTHGASGTELGKPNEC</sequence>
<gene>
    <name evidence="3" type="ORF">OIDMADRAFT_142991</name>
</gene>
<dbReference type="InParanoid" id="A0A0C3HAT9"/>
<dbReference type="OrthoDB" id="10042665at2759"/>
<feature type="domain" description="Prion-inhibition and propagation HeLo" evidence="2">
    <location>
        <begin position="6"/>
        <end position="131"/>
    </location>
</feature>
<organism evidence="3 4">
    <name type="scientific">Oidiodendron maius (strain Zn)</name>
    <dbReference type="NCBI Taxonomy" id="913774"/>
    <lineage>
        <taxon>Eukaryota</taxon>
        <taxon>Fungi</taxon>
        <taxon>Dikarya</taxon>
        <taxon>Ascomycota</taxon>
        <taxon>Pezizomycotina</taxon>
        <taxon>Leotiomycetes</taxon>
        <taxon>Leotiomycetes incertae sedis</taxon>
        <taxon>Myxotrichaceae</taxon>
        <taxon>Oidiodendron</taxon>
    </lineage>
</organism>
<evidence type="ECO:0000256" key="1">
    <source>
        <dbReference type="SAM" id="MobiDB-lite"/>
    </source>
</evidence>
<reference evidence="3 4" key="1">
    <citation type="submission" date="2014-04" db="EMBL/GenBank/DDBJ databases">
        <authorList>
            <consortium name="DOE Joint Genome Institute"/>
            <person name="Kuo A."/>
            <person name="Martino E."/>
            <person name="Perotto S."/>
            <person name="Kohler A."/>
            <person name="Nagy L.G."/>
            <person name="Floudas D."/>
            <person name="Copeland A."/>
            <person name="Barry K.W."/>
            <person name="Cichocki N."/>
            <person name="Veneault-Fourrey C."/>
            <person name="LaButti K."/>
            <person name="Lindquist E.A."/>
            <person name="Lipzen A."/>
            <person name="Lundell T."/>
            <person name="Morin E."/>
            <person name="Murat C."/>
            <person name="Sun H."/>
            <person name="Tunlid A."/>
            <person name="Henrissat B."/>
            <person name="Grigoriev I.V."/>
            <person name="Hibbett D.S."/>
            <person name="Martin F."/>
            <person name="Nordberg H.P."/>
            <person name="Cantor M.N."/>
            <person name="Hua S.X."/>
        </authorList>
    </citation>
    <scope>NUCLEOTIDE SEQUENCE [LARGE SCALE GENOMIC DNA]</scope>
    <source>
        <strain evidence="3 4">Zn</strain>
    </source>
</reference>
<evidence type="ECO:0000259" key="2">
    <source>
        <dbReference type="Pfam" id="PF14479"/>
    </source>
</evidence>
<accession>A0A0C3HAT9</accession>
<dbReference type="HOGENOM" id="CLU_934143_0_0_1"/>
<dbReference type="Proteomes" id="UP000054321">
    <property type="component" value="Unassembled WGS sequence"/>
</dbReference>
<dbReference type="Gene3D" id="1.20.120.1020">
    <property type="entry name" value="Prion-inhibition and propagation, HeLo domain"/>
    <property type="match status" value="1"/>
</dbReference>
<dbReference type="Pfam" id="PF14479">
    <property type="entry name" value="HeLo"/>
    <property type="match status" value="1"/>
</dbReference>
<evidence type="ECO:0000313" key="4">
    <source>
        <dbReference type="Proteomes" id="UP000054321"/>
    </source>
</evidence>
<dbReference type="AlphaFoldDB" id="A0A0C3HAT9"/>
<dbReference type="EMBL" id="KN832872">
    <property type="protein sequence ID" value="KIN05366.1"/>
    <property type="molecule type" value="Genomic_DNA"/>
</dbReference>
<proteinExistence type="predicted"/>
<reference evidence="4" key="2">
    <citation type="submission" date="2015-01" db="EMBL/GenBank/DDBJ databases">
        <title>Evolutionary Origins and Diversification of the Mycorrhizal Mutualists.</title>
        <authorList>
            <consortium name="DOE Joint Genome Institute"/>
            <consortium name="Mycorrhizal Genomics Consortium"/>
            <person name="Kohler A."/>
            <person name="Kuo A."/>
            <person name="Nagy L.G."/>
            <person name="Floudas D."/>
            <person name="Copeland A."/>
            <person name="Barry K.W."/>
            <person name="Cichocki N."/>
            <person name="Veneault-Fourrey C."/>
            <person name="LaButti K."/>
            <person name="Lindquist E.A."/>
            <person name="Lipzen A."/>
            <person name="Lundell T."/>
            <person name="Morin E."/>
            <person name="Murat C."/>
            <person name="Riley R."/>
            <person name="Ohm R."/>
            <person name="Sun H."/>
            <person name="Tunlid A."/>
            <person name="Henrissat B."/>
            <person name="Grigoriev I.V."/>
            <person name="Hibbett D.S."/>
            <person name="Martin F."/>
        </authorList>
    </citation>
    <scope>NUCLEOTIDE SEQUENCE [LARGE SCALE GENOMIC DNA]</scope>
    <source>
        <strain evidence="4">Zn</strain>
    </source>
</reference>